<dbReference type="OrthoDB" id="9801455at2"/>
<dbReference type="Pfam" id="PF04616">
    <property type="entry name" value="Glyco_hydro_43"/>
    <property type="match status" value="1"/>
</dbReference>
<evidence type="ECO:0000256" key="2">
    <source>
        <dbReference type="ARBA" id="ARBA00022729"/>
    </source>
</evidence>
<dbReference type="KEGG" id="pmw:B2K_18450"/>
<feature type="domain" description="CBM6" evidence="8">
    <location>
        <begin position="513"/>
        <end position="644"/>
    </location>
</feature>
<dbReference type="SUPFAM" id="SSF75005">
    <property type="entry name" value="Arabinanase/levansucrase/invertase"/>
    <property type="match status" value="1"/>
</dbReference>
<dbReference type="Pfam" id="PF03422">
    <property type="entry name" value="CBM_6"/>
    <property type="match status" value="4"/>
</dbReference>
<dbReference type="InterPro" id="IPR008979">
    <property type="entry name" value="Galactose-bd-like_sf"/>
</dbReference>
<keyword evidence="2 7" id="KW-0732">Signal</keyword>
<dbReference type="SUPFAM" id="SSF49899">
    <property type="entry name" value="Concanavalin A-like lectins/glucanases"/>
    <property type="match status" value="1"/>
</dbReference>
<dbReference type="EMBL" id="CP003422">
    <property type="protein sequence ID" value="AFH62678.1"/>
    <property type="molecule type" value="Genomic_DNA"/>
</dbReference>
<dbReference type="Gene3D" id="2.60.120.260">
    <property type="entry name" value="Galactose-binding domain-like"/>
    <property type="match status" value="4"/>
</dbReference>
<dbReference type="Gene3D" id="2.60.120.560">
    <property type="entry name" value="Exo-inulinase, domain 1"/>
    <property type="match status" value="2"/>
</dbReference>
<evidence type="ECO:0000259" key="8">
    <source>
        <dbReference type="PROSITE" id="PS51175"/>
    </source>
</evidence>
<dbReference type="PATRIC" id="fig|997761.3.peg.3634"/>
<comment type="similarity">
    <text evidence="1">Belongs to the glycosyl hydrolase 43 family.</text>
</comment>
<protein>
    <submittedName>
        <fullName evidence="9">Glycoside hydrolase</fullName>
    </submittedName>
</protein>
<dbReference type="CDD" id="cd04080">
    <property type="entry name" value="CBM6_cellulase-like"/>
    <property type="match status" value="4"/>
</dbReference>
<accession>I0BJY1</accession>
<evidence type="ECO:0000313" key="10">
    <source>
        <dbReference type="Proteomes" id="UP000007392"/>
    </source>
</evidence>
<dbReference type="GO" id="GO:0005975">
    <property type="term" value="P:carbohydrate metabolic process"/>
    <property type="evidence" value="ECO:0007669"/>
    <property type="project" value="InterPro"/>
</dbReference>
<feature type="site" description="Important for catalytic activity, responsible for pKa modulation of the active site Glu and correct orientation of both the proton donor and substrate" evidence="6">
    <location>
        <position position="142"/>
    </location>
</feature>
<evidence type="ECO:0000256" key="5">
    <source>
        <dbReference type="PIRSR" id="PIRSR606710-1"/>
    </source>
</evidence>
<dbReference type="HOGENOM" id="CLU_255709_0_0_9"/>
<dbReference type="PANTHER" id="PTHR42812:SF12">
    <property type="entry name" value="BETA-XYLOSIDASE-RELATED"/>
    <property type="match status" value="1"/>
</dbReference>
<dbReference type="InterPro" id="IPR005084">
    <property type="entry name" value="CBM6"/>
</dbReference>
<evidence type="ECO:0000256" key="7">
    <source>
        <dbReference type="SAM" id="SignalP"/>
    </source>
</evidence>
<dbReference type="GO" id="GO:0030246">
    <property type="term" value="F:carbohydrate binding"/>
    <property type="evidence" value="ECO:0007669"/>
    <property type="project" value="InterPro"/>
</dbReference>
<keyword evidence="3 9" id="KW-0378">Hydrolase</keyword>
<feature type="chain" id="PRO_5039484393" evidence="7">
    <location>
        <begin position="20"/>
        <end position="1305"/>
    </location>
</feature>
<reference evidence="9 10" key="1">
    <citation type="submission" date="2013-06" db="EMBL/GenBank/DDBJ databases">
        <title>Complete genome sequence of Paenibacillus mucilaginosus K02.</title>
        <authorList>
            <person name="Xiao B."/>
            <person name="Sun L."/>
            <person name="Xiao L."/>
            <person name="Lian B."/>
        </authorList>
    </citation>
    <scope>NUCLEOTIDE SEQUENCE [LARGE SCALE GENOMIC DNA]</scope>
    <source>
        <strain evidence="9 10">K02</strain>
    </source>
</reference>
<feature type="domain" description="CBM6" evidence="8">
    <location>
        <begin position="853"/>
        <end position="980"/>
    </location>
</feature>
<feature type="domain" description="CBM6" evidence="8">
    <location>
        <begin position="704"/>
        <end position="829"/>
    </location>
</feature>
<dbReference type="InterPro" id="IPR010496">
    <property type="entry name" value="AL/BT2_dom"/>
</dbReference>
<feature type="active site" description="Proton acceptor" evidence="5">
    <location>
        <position position="46"/>
    </location>
</feature>
<dbReference type="InterPro" id="IPR006584">
    <property type="entry name" value="Cellulose-bd_IV"/>
</dbReference>
<sequence length="1305" mass="142445">MKPLLSLMLAGSMALTLPAAGLAYNNPYTLSDSWAWNNGDFYGEGDPYILKFNGTYYLYVSTVDDKAGVKVWSSEDLVHWEYKGLCSTDPVTKAAYAPEVVYWNGFFYMYTSPAGQGHYVLKSPSPLGPFTVQTENKGMGIDGHVFVDDDGKWYFYSTGDGQIVARPMSDPLTFGGKHDTGAEMKGWTEGPTIVKRNGTYFMTYTGNHVWSKAYRVNYGSSTSPMEGFAPPAGENPILISTEGEHVGLGHNSVVRGPDLDSDYMVYHSHANPGRHLNLDRMVWNGGKMIVLGPTTSDQSDPEQPDYSDRFRRSSLGSEWKTVGGGRWDIRNQESLQQNATGSTRWYRGVTARTSGPDYTAEFNVKQVKQGDSADPRFGSVFSYKNENNYGVAVLNPGKNRLETFFRVDGVDGAWQTSQLPPGYDYTKWHQLRVEKAGADVRIYVDGMLKQTRSVPGLEGGSVGYTTSDTHAEFGYTAFSNKVNGSSAFSAYKPVPGSIEAVHYNPPVKEKERGQVHKHENGGGQPWNNDASVYRSDGVDLALSSEGGYYVQNFKAKEGLSYNVNVAEAASYDLELRYAADNHAKLRIKLDGRTILADQVSVPVTGQDAPWSNLLVKGLQLPEGEHTLTVEALGGSFDLSSMTFHTAADTEAFSDDFNDGRDDGWTKYDLNWKVDTGETVTYNAYKPLPGIVEAPYYNDGGEGIGYHETSPENIGGALRGDAVDVRTNSFNGHNVGWNQTGEWLKYNVEVKEAGLYNFELTTATTMNATQARLWLEDGTDLTGVMDLPTSGDWNRWVTAKKEGVYLPQGKHTLKLETVHGEYDFARLAFTSYEVHKPLPGIIEAAHFNSGGEGTGYHDTTPENSGGAYRTEEGVDLGSSAREGWSVSGTESGEWLKYNVEVPAAGAYQVAVRAAAEAGGGRIRLWLGDTQELTGVIDIPASGGKDTWSTVDLGDIQLPAGKHTLKVEIVQGGFDLSRIAVGSFNTAAHLPGTVYAADYQSGGEGIGYHDTTPENIGLQYRSDAVDIRMHPEGGFTTGWNQTGEWLKYRIHAAEAGSYNLDLRTATSMDGGQVRLWLDDATDLTGIIDVPSTGSFDLWTTLTREGIALPAGEHTVKVEIVKGEFDFYSFRFHRDPVIPKEGVYKAEAGGFAKSVTGRSEWSDYTVESDIRMTAGSEAGNAGILVRVNNPATGNDWGQRNPDFLQGYMAYLTKDGVHLGKFNYGFEHLAGAAMSGTTDTWQHMKVVAKGAHIRVYVGDMEHPKLDYTDRSSTAFSHGKVGIRSSSAETAVDNFKVSDNGSTAAAAESD</sequence>
<dbReference type="CDD" id="cd08991">
    <property type="entry name" value="GH43_HoAraf43-like"/>
    <property type="match status" value="1"/>
</dbReference>
<gene>
    <name evidence="9" type="ORF">B2K_18450</name>
</gene>
<dbReference type="InterPro" id="IPR023296">
    <property type="entry name" value="Glyco_hydro_beta-prop_sf"/>
</dbReference>
<dbReference type="Pfam" id="PF06439">
    <property type="entry name" value="3keto-disac_hyd"/>
    <property type="match status" value="1"/>
</dbReference>
<dbReference type="RefSeq" id="WP_014651141.1">
    <property type="nucleotide sequence ID" value="NC_017672.3"/>
</dbReference>
<organism evidence="9 10">
    <name type="scientific">Paenibacillus mucilaginosus K02</name>
    <dbReference type="NCBI Taxonomy" id="997761"/>
    <lineage>
        <taxon>Bacteria</taxon>
        <taxon>Bacillati</taxon>
        <taxon>Bacillota</taxon>
        <taxon>Bacilli</taxon>
        <taxon>Bacillales</taxon>
        <taxon>Paenibacillaceae</taxon>
        <taxon>Paenibacillus</taxon>
    </lineage>
</organism>
<dbReference type="SMART" id="SM00606">
    <property type="entry name" value="CBD_IV"/>
    <property type="match status" value="4"/>
</dbReference>
<name>I0BJY1_9BACL</name>
<feature type="signal peptide" evidence="7">
    <location>
        <begin position="1"/>
        <end position="19"/>
    </location>
</feature>
<dbReference type="GO" id="GO:0004553">
    <property type="term" value="F:hydrolase activity, hydrolyzing O-glycosyl compounds"/>
    <property type="evidence" value="ECO:0007669"/>
    <property type="project" value="InterPro"/>
</dbReference>
<keyword evidence="4" id="KW-0326">Glycosidase</keyword>
<dbReference type="Proteomes" id="UP000007392">
    <property type="component" value="Chromosome"/>
</dbReference>
<evidence type="ECO:0000256" key="3">
    <source>
        <dbReference type="ARBA" id="ARBA00022801"/>
    </source>
</evidence>
<evidence type="ECO:0000313" key="9">
    <source>
        <dbReference type="EMBL" id="AFH62678.1"/>
    </source>
</evidence>
<dbReference type="InterPro" id="IPR006710">
    <property type="entry name" value="Glyco_hydro_43"/>
</dbReference>
<evidence type="ECO:0000256" key="4">
    <source>
        <dbReference type="ARBA" id="ARBA00023295"/>
    </source>
</evidence>
<feature type="domain" description="CBM6" evidence="8">
    <location>
        <begin position="995"/>
        <end position="1130"/>
    </location>
</feature>
<dbReference type="InterPro" id="IPR013320">
    <property type="entry name" value="ConA-like_dom_sf"/>
</dbReference>
<dbReference type="PROSITE" id="PS51175">
    <property type="entry name" value="CBM6"/>
    <property type="match status" value="4"/>
</dbReference>
<evidence type="ECO:0000256" key="1">
    <source>
        <dbReference type="ARBA" id="ARBA00009865"/>
    </source>
</evidence>
<proteinExistence type="inferred from homology"/>
<dbReference type="InterPro" id="IPR051795">
    <property type="entry name" value="Glycosyl_Hydrlase_43"/>
</dbReference>
<dbReference type="PANTHER" id="PTHR42812">
    <property type="entry name" value="BETA-XYLOSIDASE"/>
    <property type="match status" value="1"/>
</dbReference>
<feature type="active site" description="Proton donor" evidence="5">
    <location>
        <position position="189"/>
    </location>
</feature>
<evidence type="ECO:0000256" key="6">
    <source>
        <dbReference type="PIRSR" id="PIRSR606710-2"/>
    </source>
</evidence>
<dbReference type="SUPFAM" id="SSF49785">
    <property type="entry name" value="Galactose-binding domain-like"/>
    <property type="match status" value="4"/>
</dbReference>
<dbReference type="Gene3D" id="2.115.10.20">
    <property type="entry name" value="Glycosyl hydrolase domain, family 43"/>
    <property type="match status" value="1"/>
</dbReference>